<evidence type="ECO:0000256" key="3">
    <source>
        <dbReference type="PROSITE-ProRule" id="PRU00023"/>
    </source>
</evidence>
<dbReference type="OrthoDB" id="21416at2759"/>
<keyword evidence="7" id="KW-1185">Reference proteome</keyword>
<evidence type="ECO:0000256" key="1">
    <source>
        <dbReference type="ARBA" id="ARBA00022737"/>
    </source>
</evidence>
<reference evidence="6 7" key="1">
    <citation type="journal article" date="2018" name="IMA Fungus">
        <title>IMA Genome-F 9: Draft genome sequence of Annulohypoxylon stygium, Aspergillus mulundensis, Berkeleyomyces basicola (syn. Thielaviopsis basicola), Ceratocystis smalleyi, two Cercospora beticola strains, Coleophoma cylindrospora, Fusarium fracticaudum, Phialophora cf. hyalina, and Morchella septimelata.</title>
        <authorList>
            <person name="Wingfield B.D."/>
            <person name="Bills G.F."/>
            <person name="Dong Y."/>
            <person name="Huang W."/>
            <person name="Nel W.J."/>
            <person name="Swalarsk-Parry B.S."/>
            <person name="Vaghefi N."/>
            <person name="Wilken P.M."/>
            <person name="An Z."/>
            <person name="de Beer Z.W."/>
            <person name="De Vos L."/>
            <person name="Chen L."/>
            <person name="Duong T.A."/>
            <person name="Gao Y."/>
            <person name="Hammerbacher A."/>
            <person name="Kikkert J.R."/>
            <person name="Li Y."/>
            <person name="Li H."/>
            <person name="Li K."/>
            <person name="Li Q."/>
            <person name="Liu X."/>
            <person name="Ma X."/>
            <person name="Naidoo K."/>
            <person name="Pethybridge S.J."/>
            <person name="Sun J."/>
            <person name="Steenkamp E.T."/>
            <person name="van der Nest M.A."/>
            <person name="van Wyk S."/>
            <person name="Wingfield M.J."/>
            <person name="Xiong C."/>
            <person name="Yue Q."/>
            <person name="Zhang X."/>
        </authorList>
    </citation>
    <scope>NUCLEOTIDE SEQUENCE [LARGE SCALE GENOMIC DNA]</scope>
    <source>
        <strain evidence="6 7">BP 5553</strain>
    </source>
</reference>
<feature type="region of interest" description="Disordered" evidence="4">
    <location>
        <begin position="1474"/>
        <end position="1498"/>
    </location>
</feature>
<dbReference type="Proteomes" id="UP000254866">
    <property type="component" value="Unassembled WGS sequence"/>
</dbReference>
<dbReference type="InterPro" id="IPR002110">
    <property type="entry name" value="Ankyrin_rpt"/>
</dbReference>
<dbReference type="RefSeq" id="XP_031865776.1">
    <property type="nucleotide sequence ID" value="XM_032017869.1"/>
</dbReference>
<dbReference type="GeneID" id="43602095"/>
<dbReference type="EMBL" id="NPIC01000011">
    <property type="protein sequence ID" value="RDL31844.1"/>
    <property type="molecule type" value="Genomic_DNA"/>
</dbReference>
<dbReference type="PROSITE" id="PS50088">
    <property type="entry name" value="ANK_REPEAT"/>
    <property type="match status" value="6"/>
</dbReference>
<dbReference type="InterPro" id="IPR007111">
    <property type="entry name" value="NACHT_NTPase"/>
</dbReference>
<dbReference type="STRING" id="2656787.A0A370TC77"/>
<evidence type="ECO:0000259" key="5">
    <source>
        <dbReference type="PROSITE" id="PS50837"/>
    </source>
</evidence>
<dbReference type="InterPro" id="IPR036770">
    <property type="entry name" value="Ankyrin_rpt-contain_sf"/>
</dbReference>
<feature type="repeat" description="ANK" evidence="3">
    <location>
        <begin position="1550"/>
        <end position="1585"/>
    </location>
</feature>
<dbReference type="Pfam" id="PF00023">
    <property type="entry name" value="Ank"/>
    <property type="match status" value="1"/>
</dbReference>
<feature type="repeat" description="ANK" evidence="3">
    <location>
        <begin position="1862"/>
        <end position="1894"/>
    </location>
</feature>
<dbReference type="InterPro" id="IPR051165">
    <property type="entry name" value="Multifunctional_ANK_Repeat"/>
</dbReference>
<keyword evidence="2 3" id="KW-0040">ANK repeat</keyword>
<name>A0A370TC77_9HELO</name>
<keyword evidence="1" id="KW-0677">Repeat</keyword>
<comment type="caution">
    <text evidence="6">The sequence shown here is derived from an EMBL/GenBank/DDBJ whole genome shotgun (WGS) entry which is preliminary data.</text>
</comment>
<feature type="repeat" description="ANK" evidence="3">
    <location>
        <begin position="1221"/>
        <end position="1253"/>
    </location>
</feature>
<feature type="domain" description="NACHT" evidence="5">
    <location>
        <begin position="76"/>
        <end position="213"/>
    </location>
</feature>
<gene>
    <name evidence="6" type="ORF">BP5553_09246</name>
</gene>
<dbReference type="InterPro" id="IPR027417">
    <property type="entry name" value="P-loop_NTPase"/>
</dbReference>
<dbReference type="InterPro" id="IPR054471">
    <property type="entry name" value="GPIID_WHD"/>
</dbReference>
<dbReference type="Gene3D" id="1.25.40.20">
    <property type="entry name" value="Ankyrin repeat-containing domain"/>
    <property type="match status" value="6"/>
</dbReference>
<organism evidence="6 7">
    <name type="scientific">Venustampulla echinocandica</name>
    <dbReference type="NCBI Taxonomy" id="2656787"/>
    <lineage>
        <taxon>Eukaryota</taxon>
        <taxon>Fungi</taxon>
        <taxon>Dikarya</taxon>
        <taxon>Ascomycota</taxon>
        <taxon>Pezizomycotina</taxon>
        <taxon>Leotiomycetes</taxon>
        <taxon>Helotiales</taxon>
        <taxon>Pleuroascaceae</taxon>
        <taxon>Venustampulla</taxon>
    </lineage>
</organism>
<dbReference type="PRINTS" id="PR01415">
    <property type="entry name" value="ANKYRIN"/>
</dbReference>
<evidence type="ECO:0000256" key="4">
    <source>
        <dbReference type="SAM" id="MobiDB-lite"/>
    </source>
</evidence>
<dbReference type="Pfam" id="PF12796">
    <property type="entry name" value="Ank_2"/>
    <property type="match status" value="5"/>
</dbReference>
<dbReference type="Pfam" id="PF24883">
    <property type="entry name" value="NPHP3_N"/>
    <property type="match status" value="1"/>
</dbReference>
<evidence type="ECO:0000313" key="7">
    <source>
        <dbReference type="Proteomes" id="UP000254866"/>
    </source>
</evidence>
<dbReference type="SMART" id="SM00248">
    <property type="entry name" value="ANK"/>
    <property type="match status" value="26"/>
</dbReference>
<dbReference type="Gene3D" id="3.40.50.300">
    <property type="entry name" value="P-loop containing nucleotide triphosphate hydrolases"/>
    <property type="match status" value="1"/>
</dbReference>
<dbReference type="Pfam" id="PF22939">
    <property type="entry name" value="WHD_GPIID"/>
    <property type="match status" value="1"/>
</dbReference>
<proteinExistence type="predicted"/>
<evidence type="ECO:0000313" key="6">
    <source>
        <dbReference type="EMBL" id="RDL31844.1"/>
    </source>
</evidence>
<accession>A0A370TC77</accession>
<sequence>MAFNRPESDDFELIDRHEANLNPEDLAKIQKWLEPTNHTADSSEFRRHLASQAPGTGHWICDTSKFEQWQTSENHGSLWIKGVPGAGKSVLAASMVDHLKRVNETPVLYFFFRYIIAANRTSQCLVRDWLSQLLPYSPRLQAILQPLSSNKLENVSDEQLWEYLLAGLSSVQKAYCVVDALDEMELDNIFLQRLNSLAGFRPGSVKLLMTSRPKEYLQSSLRDTAIVHISLESDAVGKDITVFVSHRLRTALPGPDYEELIGSLASTISTKSSGLFLYARLLLDQIVPKLASKQQMDVQNLAVTLPVGLEEMYNSMLLKQSQLLEVSGHPGIGTKIQVFLLECVTHSSRPLRLNELADALNVVFMPSIPGLYLASLPKWNPKQVTRTACAPLLEILEDGTIQVIHHSFTEFLLDHDRQVSEQGVQFPVLDPNAIHRKMAETCVTYLQSGCLVPKDAKAEFVQMCDALCDHGDWPCPRAPVQKDPYEYRQARLQYPFLEYAVRKWTWHAGHYDIEETEFFDLVSRFMDGINTAFQRWLILEWHAKYPVTEAQIPSRLHVAAYAGMTKYASSLIKSGQRVESPDLNERTPLHWAAEKGHTKVVSLLLQHGAIPDPADFKGLKPLHLAAKNNHAGIVRLLLQAGVDPLTPKTQENHRGRIKSGETTTKGETSVEYLCFLGHTESILEILPFVKPETLEEILCSCCRYGKVEATRAVLQNSSVSPNAIFEGATALYLATNHPSAKCVDLLLAQGADPNLASEWQPLMFHRWNRVQKGDRKTPLHSLAISWRSPCADYQLIFDSLVKAGADLEAKARCDETPLLLLLNTASGNSRTGYSYLPAIKCFLEAGSDISAAGDATGPQGASAARTILQRLLEGDQDLDVFDLLLEHGADIHVRDKCGNNALHLSLGSRHYPTLRPGVVDKVVSKLLARGVQADAKNEMGRTPLELAVPKSSCSLQTVKTLIQSCPDREARQRCLSLLNSRSNEEMDALLQVLVSAGVSLEFRNKSGATPLLTNTRSPMLFQLLLDYGAKVDVEDNRGQGILHHWVQHDYPSVERLEKLVRLGLDPKKVDLEGNTLVHAWIHNYDGTRNSVQFVEQLLELGIPLDARNKAGSTAAHIHIKGNRIRSPTNERRRVPLLELFHWRADFDINAQDNEGLTILHLAALRSEVEVSQILAAGADPSILSKENRTVLQLACRARKTGVVYLLASKLGQQVIDQQDSSGRTALHDACTSGQPESVYCLLKSGANINCKDFKGRTPLHACAEYSLEQSLSLLQEHSSDVYGYSSSDQYRPGLSSSQPAWYRSNYLTGPRLSDQDSSRIGVIVKELLAAGADINELDKNGRTPLDLSLLFDCREMLSALRFAHPDIKCQQLEAANPKLEIELALRRIPSVIDHDLSDPAIKQIVRTPSKYLTRLASPDIDFIVTYHETAKDTLFDKAEPFYDEGPVLHSAAKYGLTEVVQRLSHKVLFYDSSPSLQPPESDGSAAQEDSKFHKPGKEDISPILHTACQRRSPNIKMLKLLVEKCNVDVNARSREHQYRYSSYESKYGDIESTALHWLASADSFWQLDGIRYLVENGADINATNEKGQTPLYIAAAGITEHNMGSYEGFWRPQCVDLLLSLGADPNIVAKNGLAPLHEAVSSVDITRSLLRAGANLSAGKTSPIFNAIMEQNVKVLTAILDSGGDVNAITDSITISPSITDQARTALFCASFALSLNRHMPDSIPLIKLLIDRGADMYAPLNNRETLIHYIFEHGKYETVCAYLDCHDKLNFEARDQLGRTILLAACNWTEGYDHKRWFAQEAPPVIRLLEYGADIMAISNDGRNALHHLLDNPDMEQDTVMQVLEKVPETCKEMLKRKDNEGYTPFHIALRVLLPEVCLRLLDLGADILEPDPTGATTLHHIASQYLRHYRPQRGQHPRQKHADSYTENALKLWSRYLDLRSSINVRDGTGSPPLFAYLSSSFNHGYSKPEHSCCHLESFSELFDAQDLDITARNKVGETVLHIIAKRAMSYHEKDRHDRRLFEFFVKDVDPLAEDSQGLTALDVAAVTGQKEILQLFQRG</sequence>
<feature type="repeat" description="ANK" evidence="3">
    <location>
        <begin position="617"/>
        <end position="643"/>
    </location>
</feature>
<feature type="compositionally biased region" description="Basic and acidic residues" evidence="4">
    <location>
        <begin position="1488"/>
        <end position="1498"/>
    </location>
</feature>
<dbReference type="SUPFAM" id="SSF52540">
    <property type="entry name" value="P-loop containing nucleoside triphosphate hydrolases"/>
    <property type="match status" value="1"/>
</dbReference>
<dbReference type="SUPFAM" id="SSF48403">
    <property type="entry name" value="Ankyrin repeat"/>
    <property type="match status" value="8"/>
</dbReference>
<evidence type="ECO:0000256" key="2">
    <source>
        <dbReference type="ARBA" id="ARBA00023043"/>
    </source>
</evidence>
<dbReference type="Pfam" id="PF13637">
    <property type="entry name" value="Ank_4"/>
    <property type="match status" value="1"/>
</dbReference>
<dbReference type="InterPro" id="IPR056884">
    <property type="entry name" value="NPHP3-like_N"/>
</dbReference>
<feature type="repeat" description="ANK" evidence="3">
    <location>
        <begin position="584"/>
        <end position="616"/>
    </location>
</feature>
<protein>
    <submittedName>
        <fullName evidence="6">Glucanase</fullName>
    </submittedName>
</protein>
<feature type="repeat" description="ANK" evidence="3">
    <location>
        <begin position="726"/>
        <end position="758"/>
    </location>
</feature>
<dbReference type="PANTHER" id="PTHR24123">
    <property type="entry name" value="ANKYRIN REPEAT-CONTAINING"/>
    <property type="match status" value="1"/>
</dbReference>
<dbReference type="PANTHER" id="PTHR24123:SF33">
    <property type="entry name" value="PROTEIN HOS4"/>
    <property type="match status" value="1"/>
</dbReference>
<dbReference type="PROSITE" id="PS50837">
    <property type="entry name" value="NACHT"/>
    <property type="match status" value="1"/>
</dbReference>
<dbReference type="PROSITE" id="PS50297">
    <property type="entry name" value="ANK_REP_REGION"/>
    <property type="match status" value="5"/>
</dbReference>